<evidence type="ECO:0000256" key="1">
    <source>
        <dbReference type="SAM" id="Phobius"/>
    </source>
</evidence>
<dbReference type="Pfam" id="PF12679">
    <property type="entry name" value="ABC2_membrane_2"/>
    <property type="match status" value="1"/>
</dbReference>
<protein>
    <submittedName>
        <fullName evidence="2">ABC-2 type transport system permease protein</fullName>
    </submittedName>
</protein>
<feature type="transmembrane region" description="Helical" evidence="1">
    <location>
        <begin position="165"/>
        <end position="182"/>
    </location>
</feature>
<dbReference type="PANTHER" id="PTHR43471:SF3">
    <property type="entry name" value="ABC TRANSPORTER PERMEASE PROTEIN NATB"/>
    <property type="match status" value="1"/>
</dbReference>
<dbReference type="RefSeq" id="WP_073339530.1">
    <property type="nucleotide sequence ID" value="NZ_FQXM01000021.1"/>
</dbReference>
<gene>
    <name evidence="2" type="ORF">SAMN02745207_03194</name>
</gene>
<dbReference type="AlphaFoldDB" id="A0A1M5WX41"/>
<name>A0A1M5WX41_9CLOT</name>
<dbReference type="OrthoDB" id="72437at2"/>
<accession>A0A1M5WX41</accession>
<sequence length="252" mass="27728">MNWNIVKKEIKENFFAMKGVLWLFVVAVLFSGMTYSFITVKELSLLAQTEVMITMGKMILGVSLLISIILASVSFSNEKEQSTIESLMLTPISGIQLANGKLIGTMFMWLMIFLVSLPYMMTLSSGTGIGYLVILFILITGTAMIFIYSNISISLSIIMGSSKNAMITSILVFLITAIPSFLSTTMKKAGFGMILDGISPLSNTINLMKGVIINRQGLLSLSQYIIPIILYVILSYFLLVVAVKKFNFEGGE</sequence>
<keyword evidence="1" id="KW-0812">Transmembrane</keyword>
<keyword evidence="1" id="KW-1133">Transmembrane helix</keyword>
<feature type="transmembrane region" description="Helical" evidence="1">
    <location>
        <begin position="97"/>
        <end position="117"/>
    </location>
</feature>
<dbReference type="EMBL" id="FQXM01000021">
    <property type="protein sequence ID" value="SHH92226.1"/>
    <property type="molecule type" value="Genomic_DNA"/>
</dbReference>
<feature type="transmembrane region" description="Helical" evidence="1">
    <location>
        <begin position="20"/>
        <end position="38"/>
    </location>
</feature>
<dbReference type="GO" id="GO:0005886">
    <property type="term" value="C:plasma membrane"/>
    <property type="evidence" value="ECO:0007669"/>
    <property type="project" value="UniProtKB-SubCell"/>
</dbReference>
<keyword evidence="1" id="KW-0472">Membrane</keyword>
<keyword evidence="3" id="KW-1185">Reference proteome</keyword>
<organism evidence="2 3">
    <name type="scientific">Clostridium grantii DSM 8605</name>
    <dbReference type="NCBI Taxonomy" id="1121316"/>
    <lineage>
        <taxon>Bacteria</taxon>
        <taxon>Bacillati</taxon>
        <taxon>Bacillota</taxon>
        <taxon>Clostridia</taxon>
        <taxon>Eubacteriales</taxon>
        <taxon>Clostridiaceae</taxon>
        <taxon>Clostridium</taxon>
    </lineage>
</organism>
<evidence type="ECO:0000313" key="3">
    <source>
        <dbReference type="Proteomes" id="UP000184447"/>
    </source>
</evidence>
<feature type="transmembrane region" description="Helical" evidence="1">
    <location>
        <begin position="58"/>
        <end position="76"/>
    </location>
</feature>
<feature type="transmembrane region" description="Helical" evidence="1">
    <location>
        <begin position="129"/>
        <end position="153"/>
    </location>
</feature>
<proteinExistence type="predicted"/>
<dbReference type="GO" id="GO:0140359">
    <property type="term" value="F:ABC-type transporter activity"/>
    <property type="evidence" value="ECO:0007669"/>
    <property type="project" value="InterPro"/>
</dbReference>
<dbReference type="STRING" id="1121316.SAMN02745207_03194"/>
<reference evidence="2 3" key="1">
    <citation type="submission" date="2016-11" db="EMBL/GenBank/DDBJ databases">
        <authorList>
            <person name="Jaros S."/>
            <person name="Januszkiewicz K."/>
            <person name="Wedrychowicz H."/>
        </authorList>
    </citation>
    <scope>NUCLEOTIDE SEQUENCE [LARGE SCALE GENOMIC DNA]</scope>
    <source>
        <strain evidence="2 3">DSM 8605</strain>
    </source>
</reference>
<dbReference type="Proteomes" id="UP000184447">
    <property type="component" value="Unassembled WGS sequence"/>
</dbReference>
<evidence type="ECO:0000313" key="2">
    <source>
        <dbReference type="EMBL" id="SHH92226.1"/>
    </source>
</evidence>
<feature type="transmembrane region" description="Helical" evidence="1">
    <location>
        <begin position="224"/>
        <end position="243"/>
    </location>
</feature>
<dbReference type="PANTHER" id="PTHR43471">
    <property type="entry name" value="ABC TRANSPORTER PERMEASE"/>
    <property type="match status" value="1"/>
</dbReference>